<evidence type="ECO:0000313" key="7">
    <source>
        <dbReference type="EMBL" id="MEK0306991.1"/>
    </source>
</evidence>
<accession>A0ABU8ZP13</accession>
<keyword evidence="8" id="KW-1185">Reference proteome</keyword>
<feature type="transmembrane region" description="Helical" evidence="5">
    <location>
        <begin position="104"/>
        <end position="137"/>
    </location>
</feature>
<feature type="transmembrane region" description="Helical" evidence="5">
    <location>
        <begin position="79"/>
        <end position="98"/>
    </location>
</feature>
<evidence type="ECO:0000256" key="5">
    <source>
        <dbReference type="SAM" id="Phobius"/>
    </source>
</evidence>
<feature type="domain" description="TM2" evidence="6">
    <location>
        <begin position="76"/>
        <end position="122"/>
    </location>
</feature>
<evidence type="ECO:0000313" key="8">
    <source>
        <dbReference type="Proteomes" id="UP001373159"/>
    </source>
</evidence>
<keyword evidence="3 5" id="KW-1133">Transmembrane helix</keyword>
<comment type="subcellular location">
    <subcellularLocation>
        <location evidence="1">Membrane</location>
        <topology evidence="1">Multi-pass membrane protein</topology>
    </subcellularLocation>
</comment>
<sequence length="156" mass="17203">MPFQGASYPPAYPVYPAYNAYPAYPPYPPYPAYYAQPFSPYPPAYPYGPGGRRKGKKAYNPYGLYGDVYAAPPAAHTKLTAGLLSIFLGILGMQNFYLGRYGWGIAQVMITVVGAFFFFIGPAVNIIWGIVQGILILTSKKGSFWHRDARGLELVD</sequence>
<dbReference type="Pfam" id="PF05154">
    <property type="entry name" value="TM2"/>
    <property type="match status" value="1"/>
</dbReference>
<organism evidence="7 8">
    <name type="scientific">Bifidobacterium favimelis</name>
    <dbReference type="NCBI Taxonomy" id="3122979"/>
    <lineage>
        <taxon>Bacteria</taxon>
        <taxon>Bacillati</taxon>
        <taxon>Actinomycetota</taxon>
        <taxon>Actinomycetes</taxon>
        <taxon>Bifidobacteriales</taxon>
        <taxon>Bifidobacteriaceae</taxon>
        <taxon>Bifidobacterium</taxon>
    </lineage>
</organism>
<evidence type="ECO:0000256" key="1">
    <source>
        <dbReference type="ARBA" id="ARBA00004141"/>
    </source>
</evidence>
<keyword evidence="2 5" id="KW-0812">Transmembrane</keyword>
<keyword evidence="4 5" id="KW-0472">Membrane</keyword>
<protein>
    <submittedName>
        <fullName evidence="7">TM2 domain-containing protein</fullName>
    </submittedName>
</protein>
<dbReference type="InterPro" id="IPR007829">
    <property type="entry name" value="TM2"/>
</dbReference>
<evidence type="ECO:0000256" key="2">
    <source>
        <dbReference type="ARBA" id="ARBA00022692"/>
    </source>
</evidence>
<dbReference type="RefSeq" id="WP_340469565.1">
    <property type="nucleotide sequence ID" value="NZ_JBANBB010000001.1"/>
</dbReference>
<dbReference type="Proteomes" id="UP001373159">
    <property type="component" value="Unassembled WGS sequence"/>
</dbReference>
<name>A0ABU8ZP13_9BIFI</name>
<dbReference type="EMBL" id="JBANBB010000001">
    <property type="protein sequence ID" value="MEK0306991.1"/>
    <property type="molecule type" value="Genomic_DNA"/>
</dbReference>
<gene>
    <name evidence="7" type="ORF">V8P97_05895</name>
</gene>
<evidence type="ECO:0000256" key="3">
    <source>
        <dbReference type="ARBA" id="ARBA00022989"/>
    </source>
</evidence>
<proteinExistence type="predicted"/>
<evidence type="ECO:0000259" key="6">
    <source>
        <dbReference type="Pfam" id="PF05154"/>
    </source>
</evidence>
<comment type="caution">
    <text evidence="7">The sequence shown here is derived from an EMBL/GenBank/DDBJ whole genome shotgun (WGS) entry which is preliminary data.</text>
</comment>
<reference evidence="7 8" key="1">
    <citation type="submission" date="2024-02" db="EMBL/GenBank/DDBJ databases">
        <title>Bifidobacterium honeyensis sp. nov., isolated from the comb honey.</title>
        <authorList>
            <person name="Liu W."/>
            <person name="Li Y."/>
        </authorList>
    </citation>
    <scope>NUCLEOTIDE SEQUENCE [LARGE SCALE GENOMIC DNA]</scope>
    <source>
        <strain evidence="7 8">IMAU50988</strain>
    </source>
</reference>
<evidence type="ECO:0000256" key="4">
    <source>
        <dbReference type="ARBA" id="ARBA00023136"/>
    </source>
</evidence>